<evidence type="ECO:0000256" key="1">
    <source>
        <dbReference type="ARBA" id="ARBA00004123"/>
    </source>
</evidence>
<reference evidence="9 10" key="1">
    <citation type="submission" date="2013-11" db="EMBL/GenBank/DDBJ databases">
        <title>Genome sequencing of Stegodyphus mimosarum.</title>
        <authorList>
            <person name="Bechsgaard J."/>
        </authorList>
    </citation>
    <scope>NUCLEOTIDE SEQUENCE [LARGE SCALE GENOMIC DNA]</scope>
</reference>
<feature type="domain" description="Exonuclease" evidence="8">
    <location>
        <begin position="214"/>
        <end position="373"/>
    </location>
</feature>
<dbReference type="InterPro" id="IPR013520">
    <property type="entry name" value="Ribonucl_H"/>
</dbReference>
<dbReference type="Pfam" id="PF00929">
    <property type="entry name" value="RNase_T"/>
    <property type="match status" value="1"/>
</dbReference>
<dbReference type="Proteomes" id="UP000054359">
    <property type="component" value="Unassembled WGS sequence"/>
</dbReference>
<dbReference type="SMART" id="SM00479">
    <property type="entry name" value="EXOIII"/>
    <property type="match status" value="1"/>
</dbReference>
<dbReference type="FunFam" id="3.30.420.10:FF:000019">
    <property type="entry name" value="RNA exonuclease NEF-sp"/>
    <property type="match status" value="1"/>
</dbReference>
<proteinExistence type="inferred from homology"/>
<evidence type="ECO:0000313" key="9">
    <source>
        <dbReference type="EMBL" id="KFM67856.1"/>
    </source>
</evidence>
<feature type="compositionally biased region" description="Basic and acidic residues" evidence="7">
    <location>
        <begin position="49"/>
        <end position="60"/>
    </location>
</feature>
<sequence>MSLMDSPTVVERPQKATLKSKKKKRNQPNFIKSKYKNMDDIEGSSKMGSAEKKEASSSHEKTTKVYTPLQLFLTLKTSSADLYSEFLPYILSDEQLQKYGFPLDSPHHPGRTTVYQKGTGRDPTERCCVRCGATFFILDDGTYESGAPCHFHTKKLTSSNGVPAAGAYQCCNGNYMSEGCATWQFHVSVERSPKDVEYVKPREKRQLNRKKSHRVYALDCEMCYTTGGLEVAKIGIVGIDGLTVYESFVLPKNKILDYNTVYSGITANDLKGVSTTLVDVQTFLLKLLNKDSILVGHGLENDLKALSLIHHKVVDTSVVFPHKYGNRYKRSLKSLALEYLNKSIQDSTCGHDCIEDARTCMELMLWKIDADKSNSETISDENKNSFLQNLHYPQQQSWVDYESKCAWCLVGYEANHVCMTPYQAGFRESNVDYQADFPVSFFNPSYFIYPPNAKNSRTICA</sequence>
<protein>
    <submittedName>
        <fullName evidence="9">RNA exonuclease 1-like protein</fullName>
    </submittedName>
</protein>
<comment type="subcellular location">
    <subcellularLocation>
        <location evidence="1">Nucleus</location>
    </subcellularLocation>
</comment>
<evidence type="ECO:0000256" key="7">
    <source>
        <dbReference type="SAM" id="MobiDB-lite"/>
    </source>
</evidence>
<dbReference type="CDD" id="cd06145">
    <property type="entry name" value="REX1_like"/>
    <property type="match status" value="1"/>
</dbReference>
<dbReference type="SUPFAM" id="SSF53098">
    <property type="entry name" value="Ribonuclease H-like"/>
    <property type="match status" value="1"/>
</dbReference>
<accession>A0A087TRW7</accession>
<organism evidence="9 10">
    <name type="scientific">Stegodyphus mimosarum</name>
    <name type="common">African social velvet spider</name>
    <dbReference type="NCBI Taxonomy" id="407821"/>
    <lineage>
        <taxon>Eukaryota</taxon>
        <taxon>Metazoa</taxon>
        <taxon>Ecdysozoa</taxon>
        <taxon>Arthropoda</taxon>
        <taxon>Chelicerata</taxon>
        <taxon>Arachnida</taxon>
        <taxon>Araneae</taxon>
        <taxon>Araneomorphae</taxon>
        <taxon>Entelegynae</taxon>
        <taxon>Eresoidea</taxon>
        <taxon>Eresidae</taxon>
        <taxon>Stegodyphus</taxon>
    </lineage>
</organism>
<dbReference type="InterPro" id="IPR036397">
    <property type="entry name" value="RNaseH_sf"/>
</dbReference>
<evidence type="ECO:0000256" key="4">
    <source>
        <dbReference type="ARBA" id="ARBA00022801"/>
    </source>
</evidence>
<dbReference type="PANTHER" id="PTHR12801:SF115">
    <property type="entry name" value="FI18136P1-RELATED"/>
    <property type="match status" value="1"/>
</dbReference>
<evidence type="ECO:0000256" key="3">
    <source>
        <dbReference type="ARBA" id="ARBA00022722"/>
    </source>
</evidence>
<name>A0A087TRW7_STEMI</name>
<dbReference type="GO" id="GO:0004527">
    <property type="term" value="F:exonuclease activity"/>
    <property type="evidence" value="ECO:0007669"/>
    <property type="project" value="UniProtKB-KW"/>
</dbReference>
<feature type="non-terminal residue" evidence="9">
    <location>
        <position position="461"/>
    </location>
</feature>
<dbReference type="InterPro" id="IPR047021">
    <property type="entry name" value="REXO1/3/4-like"/>
</dbReference>
<dbReference type="GO" id="GO:0005634">
    <property type="term" value="C:nucleus"/>
    <property type="evidence" value="ECO:0007669"/>
    <property type="project" value="UniProtKB-SubCell"/>
</dbReference>
<dbReference type="InterPro" id="IPR031736">
    <property type="entry name" value="REXO1-like_dom"/>
</dbReference>
<comment type="similarity">
    <text evidence="2">Belongs to the REXO1/REXO3 family.</text>
</comment>
<keyword evidence="3" id="KW-0540">Nuclease</keyword>
<dbReference type="GO" id="GO:0003676">
    <property type="term" value="F:nucleic acid binding"/>
    <property type="evidence" value="ECO:0007669"/>
    <property type="project" value="InterPro"/>
</dbReference>
<dbReference type="InterPro" id="IPR012337">
    <property type="entry name" value="RNaseH-like_sf"/>
</dbReference>
<dbReference type="InterPro" id="IPR034922">
    <property type="entry name" value="REX1-like_exo"/>
</dbReference>
<dbReference type="OMA" id="NAPRYSI"/>
<evidence type="ECO:0000256" key="2">
    <source>
        <dbReference type="ARBA" id="ARBA00006357"/>
    </source>
</evidence>
<dbReference type="AlphaFoldDB" id="A0A087TRW7"/>
<keyword evidence="4" id="KW-0378">Hydrolase</keyword>
<gene>
    <name evidence="9" type="ORF">X975_21991</name>
</gene>
<dbReference type="Gene3D" id="3.30.420.10">
    <property type="entry name" value="Ribonuclease H-like superfamily/Ribonuclease H"/>
    <property type="match status" value="1"/>
</dbReference>
<keyword evidence="6" id="KW-0539">Nucleus</keyword>
<evidence type="ECO:0000256" key="5">
    <source>
        <dbReference type="ARBA" id="ARBA00022839"/>
    </source>
</evidence>
<evidence type="ECO:0000256" key="6">
    <source>
        <dbReference type="ARBA" id="ARBA00023242"/>
    </source>
</evidence>
<dbReference type="OrthoDB" id="206335at2759"/>
<dbReference type="EMBL" id="KK116469">
    <property type="protein sequence ID" value="KFM67856.1"/>
    <property type="molecule type" value="Genomic_DNA"/>
</dbReference>
<evidence type="ECO:0000259" key="8">
    <source>
        <dbReference type="SMART" id="SM00479"/>
    </source>
</evidence>
<dbReference type="PANTHER" id="PTHR12801">
    <property type="entry name" value="RNA EXONUCLEASE REXO1 / RECO3 FAMILY MEMBER-RELATED"/>
    <property type="match status" value="1"/>
</dbReference>
<dbReference type="Pfam" id="PF15870">
    <property type="entry name" value="EloA-BP1"/>
    <property type="match status" value="1"/>
</dbReference>
<keyword evidence="10" id="KW-1185">Reference proteome</keyword>
<keyword evidence="5 9" id="KW-0269">Exonuclease</keyword>
<dbReference type="STRING" id="407821.A0A087TRW7"/>
<evidence type="ECO:0000313" key="10">
    <source>
        <dbReference type="Proteomes" id="UP000054359"/>
    </source>
</evidence>
<feature type="region of interest" description="Disordered" evidence="7">
    <location>
        <begin position="1"/>
        <end position="60"/>
    </location>
</feature>